<protein>
    <submittedName>
        <fullName evidence="1">Uncharacterized protein</fullName>
    </submittedName>
</protein>
<name>A0A8K0CSN0_IGNLU</name>
<evidence type="ECO:0000313" key="2">
    <source>
        <dbReference type="Proteomes" id="UP000801492"/>
    </source>
</evidence>
<keyword evidence="2" id="KW-1185">Reference proteome</keyword>
<dbReference type="Proteomes" id="UP000801492">
    <property type="component" value="Unassembled WGS sequence"/>
</dbReference>
<proteinExistence type="predicted"/>
<dbReference type="OrthoDB" id="10256829at2759"/>
<dbReference type="EMBL" id="VTPC01008402">
    <property type="protein sequence ID" value="KAF2892869.1"/>
    <property type="molecule type" value="Genomic_DNA"/>
</dbReference>
<evidence type="ECO:0000313" key="1">
    <source>
        <dbReference type="EMBL" id="KAF2892869.1"/>
    </source>
</evidence>
<reference evidence="1" key="1">
    <citation type="submission" date="2019-08" db="EMBL/GenBank/DDBJ databases">
        <title>The genome of the North American firefly Photinus pyralis.</title>
        <authorList>
            <consortium name="Photinus pyralis genome working group"/>
            <person name="Fallon T.R."/>
            <person name="Sander Lower S.E."/>
            <person name="Weng J.-K."/>
        </authorList>
    </citation>
    <scope>NUCLEOTIDE SEQUENCE</scope>
    <source>
        <strain evidence="1">TRF0915ILg1</strain>
        <tissue evidence="1">Whole body</tissue>
    </source>
</reference>
<comment type="caution">
    <text evidence="1">The sequence shown here is derived from an EMBL/GenBank/DDBJ whole genome shotgun (WGS) entry which is preliminary data.</text>
</comment>
<accession>A0A8K0CSN0</accession>
<dbReference type="AlphaFoldDB" id="A0A8K0CSN0"/>
<sequence>MVNTATISEEDKRLSKSEIKSIKLLYPETTMVYVTSNRTFNIYNELKMLYANDIIIRASKYDKAVVPQTVKELAKIPSRLMDFYCDASQFDVEDYITPGINKFYEINADYIQRTDFLVKFKGNHYGEASICAYDSKKPEDKECKGLTGNDEVQFNVRKYCPQEYSCGVQFAITVTKEAYKCTELDCRYPDQMRLDISTSWTRKSGSPAIRYNIYMLLLVLLGLKTFL</sequence>
<organism evidence="1 2">
    <name type="scientific">Ignelater luminosus</name>
    <name type="common">Cucubano</name>
    <name type="synonym">Pyrophorus luminosus</name>
    <dbReference type="NCBI Taxonomy" id="2038154"/>
    <lineage>
        <taxon>Eukaryota</taxon>
        <taxon>Metazoa</taxon>
        <taxon>Ecdysozoa</taxon>
        <taxon>Arthropoda</taxon>
        <taxon>Hexapoda</taxon>
        <taxon>Insecta</taxon>
        <taxon>Pterygota</taxon>
        <taxon>Neoptera</taxon>
        <taxon>Endopterygota</taxon>
        <taxon>Coleoptera</taxon>
        <taxon>Polyphaga</taxon>
        <taxon>Elateriformia</taxon>
        <taxon>Elateroidea</taxon>
        <taxon>Elateridae</taxon>
        <taxon>Agrypninae</taxon>
        <taxon>Pyrophorini</taxon>
        <taxon>Ignelater</taxon>
    </lineage>
</organism>
<gene>
    <name evidence="1" type="ORF">ILUMI_13303</name>
</gene>